<keyword evidence="2 5" id="KW-0560">Oxidoreductase</keyword>
<dbReference type="InterPro" id="IPR019818">
    <property type="entry name" value="IsoCit/isopropylmalate_DH_CS"/>
</dbReference>
<proteinExistence type="inferred from homology"/>
<dbReference type="InterPro" id="IPR024084">
    <property type="entry name" value="IsoPropMal-DH-like_dom"/>
</dbReference>
<evidence type="ECO:0000256" key="1">
    <source>
        <dbReference type="ARBA" id="ARBA00007769"/>
    </source>
</evidence>
<gene>
    <name evidence="5" type="ordered locus">Mmcs_2572</name>
</gene>
<accession>A0A5Q5BK88</accession>
<sequence>MATEDPLRLGVVAGDGIGPEIVSAAVQISERALAAVSVPVDWRRLRMGAEAITAEGTPLPEATLAELDRLDAWLLGPHDNAGYPAPFRDALSPGGTIRKRYGLYANIRPARRLSGAIPAVCPTLDVVVVRENTEGFYSDRNMYDGPGEFMPTADVAMAVAVFTREACERIAHQAFRLARTRRRSVTVAHKANVLSKTTGLFRDSCVRVAEQYPDVTVRLEHIDALAALLVARPAEFDVIVAENMFGDILSDLTGQLAGSLGMAPSVNLSDTKAMAQAAHGSAPDIAGHNIANPVAMILSTAMLLEWLAERHHRGALAGAATRIRDAVCRSLDDGVHTPDLGGAATTTGFTEHVLSVLASA</sequence>
<dbReference type="KEGG" id="mmc:Mmcs_2572"/>
<dbReference type="Pfam" id="PF00180">
    <property type="entry name" value="Iso_dh"/>
    <property type="match status" value="1"/>
</dbReference>
<organism evidence="5">
    <name type="scientific">Mycobacterium sp. (strain MCS)</name>
    <dbReference type="NCBI Taxonomy" id="164756"/>
    <lineage>
        <taxon>Bacteria</taxon>
        <taxon>Bacillati</taxon>
        <taxon>Actinomycetota</taxon>
        <taxon>Actinomycetes</taxon>
        <taxon>Mycobacteriales</taxon>
        <taxon>Mycobacteriaceae</taxon>
        <taxon>Mycobacterium</taxon>
    </lineage>
</organism>
<dbReference type="PANTHER" id="PTHR11835">
    <property type="entry name" value="DECARBOXYLATING DEHYDROGENASES-ISOCITRATE, ISOPROPYLMALATE, TARTRATE"/>
    <property type="match status" value="1"/>
</dbReference>
<evidence type="ECO:0000256" key="3">
    <source>
        <dbReference type="ARBA" id="ARBA00023211"/>
    </source>
</evidence>
<dbReference type="GO" id="GO:0006102">
    <property type="term" value="P:isocitrate metabolic process"/>
    <property type="evidence" value="ECO:0007669"/>
    <property type="project" value="TreeGrafter"/>
</dbReference>
<dbReference type="EMBL" id="CP000384">
    <property type="protein sequence ID" value="ABG08680.1"/>
    <property type="molecule type" value="Genomic_DNA"/>
</dbReference>
<evidence type="ECO:0000259" key="4">
    <source>
        <dbReference type="SMART" id="SM01329"/>
    </source>
</evidence>
<reference evidence="5" key="1">
    <citation type="submission" date="2006-06" db="EMBL/GenBank/DDBJ databases">
        <title>Complete sequence of chromosome of Mycobacterium sp. MCS.</title>
        <authorList>
            <consortium name="US DOE Joint Genome Institute"/>
            <person name="Copeland A."/>
            <person name="Lucas S."/>
            <person name="Lapidus A."/>
            <person name="Barry K."/>
            <person name="Detter J.C."/>
            <person name="Glavina del Rio T."/>
            <person name="Hammon N."/>
            <person name="Israni S."/>
            <person name="Dalin E."/>
            <person name="Tice H."/>
            <person name="Pitluck S."/>
            <person name="Martinez M."/>
            <person name="Schmutz J."/>
            <person name="Larimer F."/>
            <person name="Land M."/>
            <person name="Hauser L."/>
            <person name="Kyrpides N."/>
            <person name="Kim E."/>
            <person name="Miller C.D."/>
            <person name="Hughes J.E."/>
            <person name="Anderson A.J."/>
            <person name="Sims R.C."/>
            <person name="Richardson P."/>
        </authorList>
    </citation>
    <scope>NUCLEOTIDE SEQUENCE [LARGE SCALE GENOMIC DNA]</scope>
    <source>
        <strain evidence="5">MCS</strain>
    </source>
</reference>
<evidence type="ECO:0000313" key="5">
    <source>
        <dbReference type="EMBL" id="ABG08680.1"/>
    </source>
</evidence>
<feature type="domain" description="Isopropylmalate dehydrogenase-like" evidence="4">
    <location>
        <begin position="8"/>
        <end position="353"/>
    </location>
</feature>
<dbReference type="GO" id="GO:0004449">
    <property type="term" value="F:isocitrate dehydrogenase (NAD+) activity"/>
    <property type="evidence" value="ECO:0007669"/>
    <property type="project" value="TreeGrafter"/>
</dbReference>
<dbReference type="SUPFAM" id="SSF53659">
    <property type="entry name" value="Isocitrate/Isopropylmalate dehydrogenase-like"/>
    <property type="match status" value="1"/>
</dbReference>
<comment type="similarity">
    <text evidence="1">Belongs to the isocitrate and isopropylmalate dehydrogenases family.</text>
</comment>
<dbReference type="SMART" id="SM01329">
    <property type="entry name" value="Iso_dh"/>
    <property type="match status" value="1"/>
</dbReference>
<dbReference type="EC" id="1.1.1.85" evidence="5"/>
<name>A0A5Q5BK88_MYCSS</name>
<dbReference type="GO" id="GO:0006099">
    <property type="term" value="P:tricarboxylic acid cycle"/>
    <property type="evidence" value="ECO:0007669"/>
    <property type="project" value="TreeGrafter"/>
</dbReference>
<dbReference type="GO" id="GO:0051287">
    <property type="term" value="F:NAD binding"/>
    <property type="evidence" value="ECO:0007669"/>
    <property type="project" value="InterPro"/>
</dbReference>
<dbReference type="GO" id="GO:0000287">
    <property type="term" value="F:magnesium ion binding"/>
    <property type="evidence" value="ECO:0007669"/>
    <property type="project" value="InterPro"/>
</dbReference>
<dbReference type="PROSITE" id="PS00470">
    <property type="entry name" value="IDH_IMDH"/>
    <property type="match status" value="1"/>
</dbReference>
<dbReference type="PANTHER" id="PTHR11835:SF34">
    <property type="entry name" value="ISOCITRATE DEHYDROGENASE [NAD] SUBUNIT ALPHA, MITOCHONDRIAL"/>
    <property type="match status" value="1"/>
</dbReference>
<keyword evidence="3" id="KW-0464">Manganese</keyword>
<dbReference type="Gene3D" id="3.40.718.10">
    <property type="entry name" value="Isopropylmalate Dehydrogenase"/>
    <property type="match status" value="1"/>
</dbReference>
<dbReference type="GO" id="GO:0003862">
    <property type="term" value="F:3-isopropylmalate dehydrogenase activity"/>
    <property type="evidence" value="ECO:0007669"/>
    <property type="project" value="UniProtKB-EC"/>
</dbReference>
<evidence type="ECO:0000256" key="2">
    <source>
        <dbReference type="ARBA" id="ARBA00023002"/>
    </source>
</evidence>
<protein>
    <submittedName>
        <fullName evidence="5">3-isopropylmalate dehydrogenase</fullName>
        <ecNumber evidence="5">1.1.1.85</ecNumber>
    </submittedName>
</protein>
<dbReference type="AlphaFoldDB" id="A0A5Q5BK88"/>